<keyword evidence="5 6" id="KW-0472">Membrane</keyword>
<evidence type="ECO:0000256" key="6">
    <source>
        <dbReference type="SAM" id="Phobius"/>
    </source>
</evidence>
<reference evidence="8" key="1">
    <citation type="journal article" date="2023" name="Int. J. Syst. Evol. Microbiol.">
        <title>&lt;i&gt;Shewanella septentrionalis&lt;/i&gt; sp. nov. and &lt;i&gt;Shewanella holmiensis&lt;/i&gt; sp. nov., isolated from Baltic Sea water and sediments.</title>
        <authorList>
            <person name="Martin-Rodriguez A.J."/>
            <person name="Thorell K."/>
            <person name="Joffre E."/>
            <person name="Jensie-Markopoulos S."/>
            <person name="Moore E.R.B."/>
            <person name="Sjoling A."/>
        </authorList>
    </citation>
    <scope>NUCLEOTIDE SEQUENCE</scope>
    <source>
        <strain evidence="8">SP1S2-7</strain>
    </source>
</reference>
<comment type="caution">
    <text evidence="8">The sequence shown here is derived from an EMBL/GenBank/DDBJ whole genome shotgun (WGS) entry which is preliminary data.</text>
</comment>
<evidence type="ECO:0000256" key="5">
    <source>
        <dbReference type="ARBA" id="ARBA00023136"/>
    </source>
</evidence>
<dbReference type="SUPFAM" id="SSF81342">
    <property type="entry name" value="Transmembrane di-heme cytochromes"/>
    <property type="match status" value="1"/>
</dbReference>
<dbReference type="Proteomes" id="UP001155546">
    <property type="component" value="Unassembled WGS sequence"/>
</dbReference>
<dbReference type="GO" id="GO:0009055">
    <property type="term" value="F:electron transfer activity"/>
    <property type="evidence" value="ECO:0007669"/>
    <property type="project" value="InterPro"/>
</dbReference>
<proteinExistence type="predicted"/>
<evidence type="ECO:0000313" key="9">
    <source>
        <dbReference type="Proteomes" id="UP001155546"/>
    </source>
</evidence>
<dbReference type="AlphaFoldDB" id="A0A9X2WK49"/>
<feature type="transmembrane region" description="Helical" evidence="6">
    <location>
        <begin position="12"/>
        <end position="35"/>
    </location>
</feature>
<evidence type="ECO:0000256" key="1">
    <source>
        <dbReference type="ARBA" id="ARBA00004651"/>
    </source>
</evidence>
<comment type="subcellular location">
    <subcellularLocation>
        <location evidence="1">Cell membrane</location>
        <topology evidence="1">Multi-pass membrane protein</topology>
    </subcellularLocation>
</comment>
<protein>
    <submittedName>
        <fullName evidence="8">Cytochrome b/b6 domain-containing protein</fullName>
    </submittedName>
</protein>
<evidence type="ECO:0000313" key="8">
    <source>
        <dbReference type="EMBL" id="MCT7940589.1"/>
    </source>
</evidence>
<evidence type="ECO:0000259" key="7">
    <source>
        <dbReference type="Pfam" id="PF01292"/>
    </source>
</evidence>
<dbReference type="Gene3D" id="1.20.950.20">
    <property type="entry name" value="Transmembrane di-heme cytochromes, Chain C"/>
    <property type="match status" value="1"/>
</dbReference>
<dbReference type="GO" id="GO:0005886">
    <property type="term" value="C:plasma membrane"/>
    <property type="evidence" value="ECO:0007669"/>
    <property type="project" value="UniProtKB-SubCell"/>
</dbReference>
<keyword evidence="2" id="KW-1003">Cell membrane</keyword>
<evidence type="ECO:0000256" key="2">
    <source>
        <dbReference type="ARBA" id="ARBA00022475"/>
    </source>
</evidence>
<dbReference type="InterPro" id="IPR016174">
    <property type="entry name" value="Di-haem_cyt_TM"/>
</dbReference>
<accession>A0A9X2WK49</accession>
<dbReference type="RefSeq" id="WP_261297034.1">
    <property type="nucleotide sequence ID" value="NZ_JAMTCD010000002.1"/>
</dbReference>
<dbReference type="EMBL" id="JAMTCD010000002">
    <property type="protein sequence ID" value="MCT7940589.1"/>
    <property type="molecule type" value="Genomic_DNA"/>
</dbReference>
<sequence length="171" mass="18914">MALLPIWRSIQTKLHGIVLVMALTLVCTSPWILIGKQLRSNAGFWDIFHVYGGLFTAVIAVLFAIKVCVKGQWRLFFPWLVADFNQLNADISGMVKGRLPLSGGKGLLSVIEGVGVILLLLVALSGVIWYLADPSDALMWRSYHQVLAQGFIGFVVIHVLLALLHIRDFFG</sequence>
<keyword evidence="3 6" id="KW-0812">Transmembrane</keyword>
<dbReference type="Pfam" id="PF01292">
    <property type="entry name" value="Ni_hydr_CYTB"/>
    <property type="match status" value="1"/>
</dbReference>
<dbReference type="GO" id="GO:0022904">
    <property type="term" value="P:respiratory electron transport chain"/>
    <property type="evidence" value="ECO:0007669"/>
    <property type="project" value="InterPro"/>
</dbReference>
<feature type="transmembrane region" description="Helical" evidence="6">
    <location>
        <begin position="47"/>
        <end position="69"/>
    </location>
</feature>
<name>A0A9X2WK49_9GAMM</name>
<feature type="transmembrane region" description="Helical" evidence="6">
    <location>
        <begin position="143"/>
        <end position="166"/>
    </location>
</feature>
<dbReference type="InterPro" id="IPR011577">
    <property type="entry name" value="Cyt_b561_bac/Ni-Hgenase"/>
</dbReference>
<keyword evidence="4 6" id="KW-1133">Transmembrane helix</keyword>
<gene>
    <name evidence="8" type="ORF">NE535_02050</name>
</gene>
<feature type="transmembrane region" description="Helical" evidence="6">
    <location>
        <begin position="106"/>
        <end position="131"/>
    </location>
</feature>
<keyword evidence="9" id="KW-1185">Reference proteome</keyword>
<feature type="domain" description="Cytochrome b561 bacterial/Ni-hydrogenase" evidence="7">
    <location>
        <begin position="9"/>
        <end position="165"/>
    </location>
</feature>
<evidence type="ECO:0000256" key="4">
    <source>
        <dbReference type="ARBA" id="ARBA00022989"/>
    </source>
</evidence>
<evidence type="ECO:0000256" key="3">
    <source>
        <dbReference type="ARBA" id="ARBA00022692"/>
    </source>
</evidence>
<organism evidence="8 9">
    <name type="scientific">Shewanella holmiensis</name>
    <dbReference type="NCBI Taxonomy" id="2952222"/>
    <lineage>
        <taxon>Bacteria</taxon>
        <taxon>Pseudomonadati</taxon>
        <taxon>Pseudomonadota</taxon>
        <taxon>Gammaproteobacteria</taxon>
        <taxon>Alteromonadales</taxon>
        <taxon>Shewanellaceae</taxon>
        <taxon>Shewanella</taxon>
    </lineage>
</organism>